<gene>
    <name evidence="5" type="ORF">DW064_14520</name>
</gene>
<keyword evidence="3" id="KW-0238">DNA-binding</keyword>
<dbReference type="GO" id="GO:0009307">
    <property type="term" value="P:DNA restriction-modification system"/>
    <property type="evidence" value="ECO:0007669"/>
    <property type="project" value="UniProtKB-KW"/>
</dbReference>
<sequence>MRKGWEYKKLGEVLETTSGGTPSKSHKEYYEGGTIPWLRSGEVSKGDIYDAELYITEEGLKKSSAKLFPIDTVLIAMYGATVGQVGILKSTMCTNQAICGILPNKDFHPNFLKYVLLANKKNYLKQAIGGAQPNISQQVIKSTYIPIVKFSEQESVVSELDKINELIRLKKEQLKDFDNLAQSLFYEMFGDPVENEKGWEVKKLNDICDVRDGTHDSPKYLQNSEYILITSKNIVNGSIDFENVTISPRRITLKLISVQK</sequence>
<dbReference type="AlphaFoldDB" id="A0AA93BLP9"/>
<dbReference type="PANTHER" id="PTHR30408:SF12">
    <property type="entry name" value="TYPE I RESTRICTION ENZYME MJAVIII SPECIFICITY SUBUNIT"/>
    <property type="match status" value="1"/>
</dbReference>
<dbReference type="CDD" id="cd17515">
    <property type="entry name" value="RMtype1_S_MjaORF132P_Sau1132ORF3780P-TRD1-CR1_like"/>
    <property type="match status" value="1"/>
</dbReference>
<dbReference type="GO" id="GO:0004519">
    <property type="term" value="F:endonuclease activity"/>
    <property type="evidence" value="ECO:0007669"/>
    <property type="project" value="UniProtKB-KW"/>
</dbReference>
<evidence type="ECO:0000256" key="1">
    <source>
        <dbReference type="ARBA" id="ARBA00010923"/>
    </source>
</evidence>
<dbReference type="Gene3D" id="1.10.287.1120">
    <property type="entry name" value="Bipartite methylase S protein"/>
    <property type="match status" value="1"/>
</dbReference>
<dbReference type="Pfam" id="PF01420">
    <property type="entry name" value="Methylase_S"/>
    <property type="match status" value="1"/>
</dbReference>
<dbReference type="EMBL" id="QRNN01000095">
    <property type="protein sequence ID" value="RHK45652.1"/>
    <property type="molecule type" value="Genomic_DNA"/>
</dbReference>
<dbReference type="InterPro" id="IPR044946">
    <property type="entry name" value="Restrct_endonuc_typeI_TRD_sf"/>
</dbReference>
<keyword evidence="2" id="KW-0680">Restriction system</keyword>
<reference evidence="5 6" key="1">
    <citation type="submission" date="2018-08" db="EMBL/GenBank/DDBJ databases">
        <title>A genome reference for cultivated species of the human gut microbiota.</title>
        <authorList>
            <person name="Zou Y."/>
            <person name="Xue W."/>
            <person name="Luo G."/>
        </authorList>
    </citation>
    <scope>NUCLEOTIDE SEQUENCE [LARGE SCALE GENOMIC DNA]</scope>
    <source>
        <strain evidence="5 6">AF43-2</strain>
    </source>
</reference>
<evidence type="ECO:0000259" key="4">
    <source>
        <dbReference type="Pfam" id="PF01420"/>
    </source>
</evidence>
<comment type="similarity">
    <text evidence="1">Belongs to the type-I restriction system S methylase family.</text>
</comment>
<feature type="domain" description="Type I restriction modification DNA specificity" evidence="4">
    <location>
        <begin position="3"/>
        <end position="174"/>
    </location>
</feature>
<evidence type="ECO:0000256" key="3">
    <source>
        <dbReference type="ARBA" id="ARBA00023125"/>
    </source>
</evidence>
<proteinExistence type="inferred from homology"/>
<evidence type="ECO:0000313" key="6">
    <source>
        <dbReference type="Proteomes" id="UP000284562"/>
    </source>
</evidence>
<keyword evidence="5" id="KW-0255">Endonuclease</keyword>
<dbReference type="PANTHER" id="PTHR30408">
    <property type="entry name" value="TYPE-1 RESTRICTION ENZYME ECOKI SPECIFICITY PROTEIN"/>
    <property type="match status" value="1"/>
</dbReference>
<dbReference type="InterPro" id="IPR000055">
    <property type="entry name" value="Restrct_endonuc_typeI_TRD"/>
</dbReference>
<evidence type="ECO:0000313" key="5">
    <source>
        <dbReference type="EMBL" id="RHK45652.1"/>
    </source>
</evidence>
<evidence type="ECO:0000256" key="2">
    <source>
        <dbReference type="ARBA" id="ARBA00022747"/>
    </source>
</evidence>
<dbReference type="GO" id="GO:0003677">
    <property type="term" value="F:DNA binding"/>
    <property type="evidence" value="ECO:0007669"/>
    <property type="project" value="UniProtKB-KW"/>
</dbReference>
<organism evidence="5 6">
    <name type="scientific">Segatella copri</name>
    <dbReference type="NCBI Taxonomy" id="165179"/>
    <lineage>
        <taxon>Bacteria</taxon>
        <taxon>Pseudomonadati</taxon>
        <taxon>Bacteroidota</taxon>
        <taxon>Bacteroidia</taxon>
        <taxon>Bacteroidales</taxon>
        <taxon>Prevotellaceae</taxon>
        <taxon>Segatella</taxon>
    </lineage>
</organism>
<keyword evidence="5" id="KW-0378">Hydrolase</keyword>
<accession>A0AA93BLP9</accession>
<protein>
    <submittedName>
        <fullName evidence="5">Restriction endonuclease subunit S</fullName>
    </submittedName>
</protein>
<dbReference type="Proteomes" id="UP000284562">
    <property type="component" value="Unassembled WGS sequence"/>
</dbReference>
<comment type="caution">
    <text evidence="5">The sequence shown here is derived from an EMBL/GenBank/DDBJ whole genome shotgun (WGS) entry which is preliminary data.</text>
</comment>
<dbReference type="InterPro" id="IPR052021">
    <property type="entry name" value="Type-I_RS_S_subunit"/>
</dbReference>
<keyword evidence="5" id="KW-0540">Nuclease</keyword>
<name>A0AA93BLP9_9BACT</name>
<dbReference type="Gene3D" id="3.90.220.20">
    <property type="entry name" value="DNA methylase specificity domains"/>
    <property type="match status" value="2"/>
</dbReference>
<dbReference type="SUPFAM" id="SSF116734">
    <property type="entry name" value="DNA methylase specificity domain"/>
    <property type="match status" value="2"/>
</dbReference>